<reference evidence="1 2" key="1">
    <citation type="submission" date="2024-11" db="EMBL/GenBank/DDBJ databases">
        <title>Chromosome-level genome assembly of Eucalyptus globulus Labill. provides insights into its genome evolution.</title>
        <authorList>
            <person name="Li X."/>
        </authorList>
    </citation>
    <scope>NUCLEOTIDE SEQUENCE [LARGE SCALE GENOMIC DNA]</scope>
    <source>
        <strain evidence="1">CL2024</strain>
        <tissue evidence="1">Fresh tender leaves</tissue>
    </source>
</reference>
<organism evidence="1 2">
    <name type="scientific">Eucalyptus globulus</name>
    <name type="common">Tasmanian blue gum</name>
    <dbReference type="NCBI Taxonomy" id="34317"/>
    <lineage>
        <taxon>Eukaryota</taxon>
        <taxon>Viridiplantae</taxon>
        <taxon>Streptophyta</taxon>
        <taxon>Embryophyta</taxon>
        <taxon>Tracheophyta</taxon>
        <taxon>Spermatophyta</taxon>
        <taxon>Magnoliopsida</taxon>
        <taxon>eudicotyledons</taxon>
        <taxon>Gunneridae</taxon>
        <taxon>Pentapetalae</taxon>
        <taxon>rosids</taxon>
        <taxon>malvids</taxon>
        <taxon>Myrtales</taxon>
        <taxon>Myrtaceae</taxon>
        <taxon>Myrtoideae</taxon>
        <taxon>Eucalypteae</taxon>
        <taxon>Eucalyptus</taxon>
    </lineage>
</organism>
<dbReference type="Pfam" id="PF14223">
    <property type="entry name" value="Retrotran_gag_2"/>
    <property type="match status" value="1"/>
</dbReference>
<dbReference type="SUPFAM" id="SSF57756">
    <property type="entry name" value="Retrovirus zinc finger-like domains"/>
    <property type="match status" value="1"/>
</dbReference>
<dbReference type="InterPro" id="IPR036875">
    <property type="entry name" value="Znf_CCHC_sf"/>
</dbReference>
<dbReference type="Gene3D" id="4.10.60.10">
    <property type="entry name" value="Zinc finger, CCHC-type"/>
    <property type="match status" value="1"/>
</dbReference>
<proteinExistence type="predicted"/>
<comment type="caution">
    <text evidence="1">The sequence shown here is derived from an EMBL/GenBank/DDBJ whole genome shotgun (WGS) entry which is preliminary data.</text>
</comment>
<keyword evidence="2" id="KW-1185">Reference proteome</keyword>
<dbReference type="AlphaFoldDB" id="A0ABD3J525"/>
<evidence type="ECO:0000313" key="1">
    <source>
        <dbReference type="EMBL" id="KAL3721296.1"/>
    </source>
</evidence>
<dbReference type="EMBL" id="JBJKBG010000009">
    <property type="protein sequence ID" value="KAL3721296.1"/>
    <property type="molecule type" value="Genomic_DNA"/>
</dbReference>
<dbReference type="Proteomes" id="UP001634007">
    <property type="component" value="Unassembled WGS sequence"/>
</dbReference>
<protein>
    <recommendedName>
        <fullName evidence="3">CCHC-type domain-containing protein</fullName>
    </recommendedName>
</protein>
<name>A0ABD3J525_EUCGL</name>
<evidence type="ECO:0000313" key="2">
    <source>
        <dbReference type="Proteomes" id="UP001634007"/>
    </source>
</evidence>
<gene>
    <name evidence="1" type="ORF">ACJRO7_033744</name>
</gene>
<accession>A0ABD3J525</accession>
<evidence type="ECO:0008006" key="3">
    <source>
        <dbReference type="Google" id="ProtNLM"/>
    </source>
</evidence>
<sequence length="150" mass="17274">MAEGSSVNDHALKMIWHIEELARLNLVMDNELAVDLILQSLPDSFSGFVQNFHMHKMEKTLAELHSMPVVYEKEMHNTRPNVVAMAKASSSKGKTVLKKNKWKRPTKPVVQPKPMIDKGKCHYCSVKGHWRRNCRRYLVSLKVKPKEPTL</sequence>